<dbReference type="STRING" id="762968.HMPREF9441_00361"/>
<proteinExistence type="predicted"/>
<dbReference type="Proteomes" id="UP000003598">
    <property type="component" value="Unassembled WGS sequence"/>
</dbReference>
<name>G5SLY9_9BACT</name>
<protein>
    <submittedName>
        <fullName evidence="1">Uncharacterized protein</fullName>
    </submittedName>
</protein>
<dbReference type="EMBL" id="AFFY01000003">
    <property type="protein sequence ID" value="EHH01905.1"/>
    <property type="molecule type" value="Genomic_DNA"/>
</dbReference>
<gene>
    <name evidence="1" type="ORF">HMPREF9441_00361</name>
</gene>
<evidence type="ECO:0000313" key="1">
    <source>
        <dbReference type="EMBL" id="EHH01905.1"/>
    </source>
</evidence>
<keyword evidence="2" id="KW-1185">Reference proteome</keyword>
<accession>G5SLY9</accession>
<dbReference type="HOGENOM" id="CLU_2539496_0_0_10"/>
<reference evidence="1 2" key="1">
    <citation type="submission" date="2011-03" db="EMBL/GenBank/DDBJ databases">
        <authorList>
            <person name="Weinstock G."/>
            <person name="Sodergren E."/>
            <person name="Clifton S."/>
            <person name="Fulton L."/>
            <person name="Fulton B."/>
            <person name="Courtney L."/>
            <person name="Fronick C."/>
            <person name="Harrison M."/>
            <person name="Strong C."/>
            <person name="Farmer C."/>
            <person name="Delahaunty K."/>
            <person name="Markovic C."/>
            <person name="Hall O."/>
            <person name="Minx P."/>
            <person name="Tomlinson C."/>
            <person name="Mitreva M."/>
            <person name="Hou S."/>
            <person name="Chen J."/>
            <person name="Wollam A."/>
            <person name="Pepin K.H."/>
            <person name="Johnson M."/>
            <person name="Bhonagiri V."/>
            <person name="Zhang X."/>
            <person name="Suruliraj S."/>
            <person name="Warren W."/>
            <person name="Chinwalla A."/>
            <person name="Mardis E.R."/>
            <person name="Wilson R.K."/>
        </authorList>
    </citation>
    <scope>NUCLEOTIDE SEQUENCE [LARGE SCALE GENOMIC DNA]</scope>
    <source>
        <strain evidence="1 2">YIT 11840</strain>
    </source>
</reference>
<dbReference type="AlphaFoldDB" id="G5SLY9"/>
<sequence length="83" mass="9662">MLLQLASCHVCKADVVFFIVLDNANICILNSNFCHYNDTLSFNHKGRYNLRNCILFNGLFTKMADQKAYFVVNIRLFPVKRKD</sequence>
<comment type="caution">
    <text evidence="1">The sequence shown here is derived from an EMBL/GenBank/DDBJ whole genome shotgun (WGS) entry which is preliminary data.</text>
</comment>
<evidence type="ECO:0000313" key="2">
    <source>
        <dbReference type="Proteomes" id="UP000003598"/>
    </source>
</evidence>
<organism evidence="1 2">
    <name type="scientific">Paraprevotella clara YIT 11840</name>
    <dbReference type="NCBI Taxonomy" id="762968"/>
    <lineage>
        <taxon>Bacteria</taxon>
        <taxon>Pseudomonadati</taxon>
        <taxon>Bacteroidota</taxon>
        <taxon>Bacteroidia</taxon>
        <taxon>Bacteroidales</taxon>
        <taxon>Prevotellaceae</taxon>
        <taxon>Paraprevotella</taxon>
    </lineage>
</organism>